<comment type="function">
    <text evidence="6">Specifically methylates the N7 position of a guanine in 16S rRNA.</text>
</comment>
<comment type="caution">
    <text evidence="8">The sequence shown here is derived from an EMBL/GenBank/DDBJ whole genome shotgun (WGS) entry which is preliminary data.</text>
</comment>
<dbReference type="PANTHER" id="PTHR31760">
    <property type="entry name" value="S-ADENOSYL-L-METHIONINE-DEPENDENT METHYLTRANSFERASES SUPERFAMILY PROTEIN"/>
    <property type="match status" value="1"/>
</dbReference>
<dbReference type="Gene3D" id="3.40.50.150">
    <property type="entry name" value="Vaccinia Virus protein VP39"/>
    <property type="match status" value="1"/>
</dbReference>
<comment type="subcellular location">
    <subcellularLocation>
        <location evidence="6">Cytoplasm</location>
    </subcellularLocation>
</comment>
<gene>
    <name evidence="6" type="primary">rsmG</name>
    <name evidence="8" type="ORF">Q757_01310</name>
</gene>
<organism evidence="8 9">
    <name type="scientific">Oenococcus alcoholitolerans</name>
    <dbReference type="NCBI Taxonomy" id="931074"/>
    <lineage>
        <taxon>Bacteria</taxon>
        <taxon>Bacillati</taxon>
        <taxon>Bacillota</taxon>
        <taxon>Bacilli</taxon>
        <taxon>Lactobacillales</taxon>
        <taxon>Lactobacillaceae</taxon>
        <taxon>Oenococcus</taxon>
    </lineage>
</organism>
<evidence type="ECO:0000256" key="4">
    <source>
        <dbReference type="ARBA" id="ARBA00022679"/>
    </source>
</evidence>
<evidence type="ECO:0000256" key="7">
    <source>
        <dbReference type="SAM" id="MobiDB-lite"/>
    </source>
</evidence>
<sequence>MTPNEFIESLKEQHLVLSDLQLKQFKDYLTFLIDYNQKVNLTAITDPADIWIKHFYDSITPLFFLPISDKKFSMIDVGSGAGFPSVPLKIFNSKIDLTLLDSLQKRIDFLDLLIEKLSLTSVHTLHGRAEDFGQDRIYREKFDFAIARAVANTNTLLELLLPFLKIGGKAILMKSEYSEKDLSSSKKALLELGGRFNDIFSFDLPNGDRRSLVIIDKVAKSKNKYPRKAGTPKRSPIGGKNG</sequence>
<evidence type="ECO:0000256" key="1">
    <source>
        <dbReference type="ARBA" id="ARBA00022490"/>
    </source>
</evidence>
<evidence type="ECO:0000313" key="9">
    <source>
        <dbReference type="Proteomes" id="UP000030023"/>
    </source>
</evidence>
<feature type="binding site" evidence="6">
    <location>
        <position position="78"/>
    </location>
    <ligand>
        <name>S-adenosyl-L-methionine</name>
        <dbReference type="ChEBI" id="CHEBI:59789"/>
    </ligand>
</feature>
<evidence type="ECO:0000313" key="8">
    <source>
        <dbReference type="EMBL" id="KGO32383.1"/>
    </source>
</evidence>
<protein>
    <recommendedName>
        <fullName evidence="6">Ribosomal RNA small subunit methyltransferase G</fullName>
        <ecNumber evidence="6">2.1.1.-</ecNumber>
    </recommendedName>
    <alternativeName>
        <fullName evidence="6">16S rRNA 7-methylguanosine methyltransferase</fullName>
        <shortName evidence="6">16S rRNA m7G methyltransferase</shortName>
    </alternativeName>
</protein>
<proteinExistence type="inferred from homology"/>
<keyword evidence="4 6" id="KW-0808">Transferase</keyword>
<feature type="binding site" evidence="6">
    <location>
        <position position="83"/>
    </location>
    <ligand>
        <name>S-adenosyl-L-methionine</name>
        <dbReference type="ChEBI" id="CHEBI:59789"/>
    </ligand>
</feature>
<feature type="binding site" evidence="6">
    <location>
        <position position="148"/>
    </location>
    <ligand>
        <name>S-adenosyl-L-methionine</name>
        <dbReference type="ChEBI" id="CHEBI:59789"/>
    </ligand>
</feature>
<keyword evidence="2 6" id="KW-0698">rRNA processing</keyword>
<evidence type="ECO:0000256" key="5">
    <source>
        <dbReference type="ARBA" id="ARBA00022691"/>
    </source>
</evidence>
<evidence type="ECO:0000256" key="3">
    <source>
        <dbReference type="ARBA" id="ARBA00022603"/>
    </source>
</evidence>
<dbReference type="GO" id="GO:0008168">
    <property type="term" value="F:methyltransferase activity"/>
    <property type="evidence" value="ECO:0007669"/>
    <property type="project" value="UniProtKB-KW"/>
</dbReference>
<dbReference type="InterPro" id="IPR029063">
    <property type="entry name" value="SAM-dependent_MTases_sf"/>
</dbReference>
<accession>A0ABR4XSI6</accession>
<dbReference type="NCBIfam" id="TIGR00138">
    <property type="entry name" value="rsmG_gidB"/>
    <property type="match status" value="1"/>
</dbReference>
<keyword evidence="5 6" id="KW-0949">S-adenosyl-L-methionine</keyword>
<dbReference type="GO" id="GO:0032259">
    <property type="term" value="P:methylation"/>
    <property type="evidence" value="ECO:0007669"/>
    <property type="project" value="UniProtKB-KW"/>
</dbReference>
<dbReference type="EC" id="2.1.1.-" evidence="6"/>
<evidence type="ECO:0000256" key="2">
    <source>
        <dbReference type="ARBA" id="ARBA00022552"/>
    </source>
</evidence>
<feature type="region of interest" description="Disordered" evidence="7">
    <location>
        <begin position="223"/>
        <end position="242"/>
    </location>
</feature>
<dbReference type="InterPro" id="IPR003682">
    <property type="entry name" value="rRNA_ssu_MeTfrase_G"/>
</dbReference>
<evidence type="ECO:0000256" key="6">
    <source>
        <dbReference type="HAMAP-Rule" id="MF_00074"/>
    </source>
</evidence>
<name>A0ABR4XSI6_9LACO</name>
<keyword evidence="3 6" id="KW-0489">Methyltransferase</keyword>
<dbReference type="PANTHER" id="PTHR31760:SF0">
    <property type="entry name" value="S-ADENOSYL-L-METHIONINE-DEPENDENT METHYLTRANSFERASES SUPERFAMILY PROTEIN"/>
    <property type="match status" value="1"/>
</dbReference>
<dbReference type="Proteomes" id="UP000030023">
    <property type="component" value="Unassembled WGS sequence"/>
</dbReference>
<dbReference type="HAMAP" id="MF_00074">
    <property type="entry name" value="16SrRNA_methyltr_G"/>
    <property type="match status" value="1"/>
</dbReference>
<dbReference type="SUPFAM" id="SSF53335">
    <property type="entry name" value="S-adenosyl-L-methionine-dependent methyltransferases"/>
    <property type="match status" value="1"/>
</dbReference>
<dbReference type="EMBL" id="AXCV01000028">
    <property type="protein sequence ID" value="KGO32383.1"/>
    <property type="molecule type" value="Genomic_DNA"/>
</dbReference>
<reference evidence="8 9" key="1">
    <citation type="journal article" date="2014" name="Antonie Van Leeuwenhoek">
        <title>Oenococcus alcoholitolerans sp. nov., a lactic acid bacteria isolated from cachaca and ethanol fermentation processes.</title>
        <authorList>
            <person name="Badotti F."/>
            <person name="Moreira A.P."/>
            <person name="Tonon L.A."/>
            <person name="de Lucena B.T."/>
            <person name="Gomes Fde C."/>
            <person name="Kruger R."/>
            <person name="Thompson C.C."/>
            <person name="de Morais M.A.Jr."/>
            <person name="Rosa C.A."/>
            <person name="Thompson F.L."/>
        </authorList>
    </citation>
    <scope>NUCLEOTIDE SEQUENCE [LARGE SCALE GENOMIC DNA]</scope>
    <source>
        <strain evidence="8 9">UFRJ-M7.2.18</strain>
    </source>
</reference>
<feature type="binding site" evidence="6">
    <location>
        <begin position="129"/>
        <end position="130"/>
    </location>
    <ligand>
        <name>S-adenosyl-L-methionine</name>
        <dbReference type="ChEBI" id="CHEBI:59789"/>
    </ligand>
</feature>
<comment type="caution">
    <text evidence="6">Lacks conserved residue(s) required for the propagation of feature annotation.</text>
</comment>
<comment type="similarity">
    <text evidence="6">Belongs to the methyltransferase superfamily. RNA methyltransferase RsmG family.</text>
</comment>
<dbReference type="Pfam" id="PF02527">
    <property type="entry name" value="GidB"/>
    <property type="match status" value="1"/>
</dbReference>
<keyword evidence="9" id="KW-1185">Reference proteome</keyword>
<keyword evidence="1 6" id="KW-0963">Cytoplasm</keyword>